<evidence type="ECO:0000256" key="3">
    <source>
        <dbReference type="SAM" id="SignalP"/>
    </source>
</evidence>
<accession>A0ABQ6PJZ2</accession>
<dbReference type="PANTHER" id="PTHR16222:SF24">
    <property type="entry name" value="ADP-RIBOSYLHYDROLASE ARH3"/>
    <property type="match status" value="1"/>
</dbReference>
<dbReference type="InterPro" id="IPR050792">
    <property type="entry name" value="ADP-ribosylglycohydrolase"/>
</dbReference>
<feature type="signal peptide" evidence="3">
    <location>
        <begin position="1"/>
        <end position="21"/>
    </location>
</feature>
<evidence type="ECO:0000256" key="2">
    <source>
        <dbReference type="ARBA" id="ARBA00022801"/>
    </source>
</evidence>
<dbReference type="Pfam" id="PF03747">
    <property type="entry name" value="ADP_ribosyl_GH"/>
    <property type="match status" value="1"/>
</dbReference>
<dbReference type="InterPro" id="IPR036705">
    <property type="entry name" value="Ribosyl_crysJ1_sf"/>
</dbReference>
<organism evidence="4 5">
    <name type="scientific">Algoriphagus confluentis</name>
    <dbReference type="NCBI Taxonomy" id="1697556"/>
    <lineage>
        <taxon>Bacteria</taxon>
        <taxon>Pseudomonadati</taxon>
        <taxon>Bacteroidota</taxon>
        <taxon>Cytophagia</taxon>
        <taxon>Cytophagales</taxon>
        <taxon>Cyclobacteriaceae</taxon>
        <taxon>Algoriphagus</taxon>
    </lineage>
</organism>
<dbReference type="Gene3D" id="1.10.4080.10">
    <property type="entry name" value="ADP-ribosylation/Crystallin J1"/>
    <property type="match status" value="1"/>
</dbReference>
<gene>
    <name evidence="4" type="ORF">Aconfl_01820</name>
</gene>
<evidence type="ECO:0008006" key="6">
    <source>
        <dbReference type="Google" id="ProtNLM"/>
    </source>
</evidence>
<dbReference type="SUPFAM" id="SSF101478">
    <property type="entry name" value="ADP-ribosylglycohydrolase"/>
    <property type="match status" value="1"/>
</dbReference>
<dbReference type="InterPro" id="IPR005502">
    <property type="entry name" value="Ribosyl_crysJ1"/>
</dbReference>
<reference evidence="4 5" key="1">
    <citation type="submission" date="2023-08" db="EMBL/GenBank/DDBJ databases">
        <title>Draft genome sequence of Algoriphagus confluentis.</title>
        <authorList>
            <person name="Takatani N."/>
            <person name="Hosokawa M."/>
            <person name="Sawabe T."/>
        </authorList>
    </citation>
    <scope>NUCLEOTIDE SEQUENCE [LARGE SCALE GENOMIC DNA]</scope>
    <source>
        <strain evidence="4 5">NBRC 111222</strain>
    </source>
</reference>
<feature type="chain" id="PRO_5047441269" description="ADP-ribosylglycohydrolase" evidence="3">
    <location>
        <begin position="22"/>
        <end position="416"/>
    </location>
</feature>
<dbReference type="EMBL" id="BTPD01000001">
    <property type="protein sequence ID" value="GMQ27540.1"/>
    <property type="molecule type" value="Genomic_DNA"/>
</dbReference>
<comment type="caution">
    <text evidence="4">The sequence shown here is derived from an EMBL/GenBank/DDBJ whole genome shotgun (WGS) entry which is preliminary data.</text>
</comment>
<evidence type="ECO:0000313" key="4">
    <source>
        <dbReference type="EMBL" id="GMQ27540.1"/>
    </source>
</evidence>
<sequence length="416" mass="46611">MRHFHLLFFGLLFLLFSCTNQDVVKEIPAFSSEIQTESGLTEAELYDKILGMLVGSAIGDAMGAPTEMWSRESINLEYGYVESLDSMIREVSPEGTWIANLPAGGTTDDTRWKILTTEYLLTQKPGELEAKEFAGHILKTYEQSLKKFQKLETSDPEPYEQVMLEVNWLSEWAKVSRPYLDDNLTGYADSLSKFYGGEMVCAGLLYAPALGVFFPGNPEKAYQEGFQLTFFDLGYARDISALAMAMTSAGMKPKATKQDLLASLRLDPEGYFQSRLVGRTSYRILRDALFINQEAKKLDSLPSAMKSGSPALEFAFSQLDQKQQDMPFHAGEIYLQSLTAMIYADFDFKNSLIFLTNYGRDNDTTAALVGGILGTWYGFKALPEKEKNQVLEISKNELGIDLVESAQNLTKHLLKK</sequence>
<name>A0ABQ6PJZ2_9BACT</name>
<keyword evidence="5" id="KW-1185">Reference proteome</keyword>
<comment type="similarity">
    <text evidence="1">Belongs to the ADP-ribosylglycohydrolase family.</text>
</comment>
<proteinExistence type="inferred from homology"/>
<protein>
    <recommendedName>
        <fullName evidence="6">ADP-ribosylglycohydrolase</fullName>
    </recommendedName>
</protein>
<keyword evidence="3" id="KW-0732">Signal</keyword>
<dbReference type="RefSeq" id="WP_338222353.1">
    <property type="nucleotide sequence ID" value="NZ_BTPD01000001.1"/>
</dbReference>
<dbReference type="Proteomes" id="UP001338309">
    <property type="component" value="Unassembled WGS sequence"/>
</dbReference>
<dbReference type="PANTHER" id="PTHR16222">
    <property type="entry name" value="ADP-RIBOSYLGLYCOHYDROLASE"/>
    <property type="match status" value="1"/>
</dbReference>
<evidence type="ECO:0000256" key="1">
    <source>
        <dbReference type="ARBA" id="ARBA00010702"/>
    </source>
</evidence>
<evidence type="ECO:0000313" key="5">
    <source>
        <dbReference type="Proteomes" id="UP001338309"/>
    </source>
</evidence>
<keyword evidence="2" id="KW-0378">Hydrolase</keyword>
<dbReference type="PROSITE" id="PS51257">
    <property type="entry name" value="PROKAR_LIPOPROTEIN"/>
    <property type="match status" value="1"/>
</dbReference>